<feature type="transmembrane region" description="Helical" evidence="8">
    <location>
        <begin position="129"/>
        <end position="148"/>
    </location>
</feature>
<feature type="transmembrane region" description="Helical" evidence="8">
    <location>
        <begin position="160"/>
        <end position="180"/>
    </location>
</feature>
<dbReference type="OrthoDB" id="413079at2759"/>
<protein>
    <submittedName>
        <fullName evidence="10">MFS general substrate transporter</fullName>
    </submittedName>
</protein>
<dbReference type="EMBL" id="KZ857484">
    <property type="protein sequence ID" value="RDX42439.1"/>
    <property type="molecule type" value="Genomic_DNA"/>
</dbReference>
<feature type="transmembrane region" description="Helical" evidence="8">
    <location>
        <begin position="101"/>
        <end position="122"/>
    </location>
</feature>
<dbReference type="GO" id="GO:0016020">
    <property type="term" value="C:membrane"/>
    <property type="evidence" value="ECO:0007669"/>
    <property type="project" value="TreeGrafter"/>
</dbReference>
<accession>A0A371CQ71</accession>
<keyword evidence="5 8" id="KW-1133">Transmembrane helix</keyword>
<reference evidence="10 11" key="1">
    <citation type="journal article" date="2018" name="Biotechnol. Biofuels">
        <title>Integrative visual omics of the white-rot fungus Polyporus brumalis exposes the biotechnological potential of its oxidative enzymes for delignifying raw plant biomass.</title>
        <authorList>
            <person name="Miyauchi S."/>
            <person name="Rancon A."/>
            <person name="Drula E."/>
            <person name="Hage H."/>
            <person name="Chaduli D."/>
            <person name="Favel A."/>
            <person name="Grisel S."/>
            <person name="Henrissat B."/>
            <person name="Herpoel-Gimbert I."/>
            <person name="Ruiz-Duenas F.J."/>
            <person name="Chevret D."/>
            <person name="Hainaut M."/>
            <person name="Lin J."/>
            <person name="Wang M."/>
            <person name="Pangilinan J."/>
            <person name="Lipzen A."/>
            <person name="Lesage-Meessen L."/>
            <person name="Navarro D."/>
            <person name="Riley R."/>
            <person name="Grigoriev I.V."/>
            <person name="Zhou S."/>
            <person name="Raouche S."/>
            <person name="Rosso M.N."/>
        </authorList>
    </citation>
    <scope>NUCLEOTIDE SEQUENCE [LARGE SCALE GENOMIC DNA]</scope>
    <source>
        <strain evidence="10 11">BRFM 1820</strain>
    </source>
</reference>
<evidence type="ECO:0000256" key="6">
    <source>
        <dbReference type="ARBA" id="ARBA00023136"/>
    </source>
</evidence>
<dbReference type="STRING" id="139420.A0A371CQ71"/>
<feature type="transmembrane region" description="Helical" evidence="8">
    <location>
        <begin position="218"/>
        <end position="240"/>
    </location>
</feature>
<dbReference type="SUPFAM" id="SSF103473">
    <property type="entry name" value="MFS general substrate transporter"/>
    <property type="match status" value="1"/>
</dbReference>
<dbReference type="PROSITE" id="PS50850">
    <property type="entry name" value="MFS"/>
    <property type="match status" value="1"/>
</dbReference>
<dbReference type="Gene3D" id="1.20.1250.20">
    <property type="entry name" value="MFS general substrate transporter like domains"/>
    <property type="match status" value="2"/>
</dbReference>
<dbReference type="FunFam" id="1.20.1250.20:FF:000286">
    <property type="entry name" value="MFS efflux transporter"/>
    <property type="match status" value="1"/>
</dbReference>
<feature type="region of interest" description="Disordered" evidence="7">
    <location>
        <begin position="1"/>
        <end position="22"/>
    </location>
</feature>
<feature type="transmembrane region" description="Helical" evidence="8">
    <location>
        <begin position="280"/>
        <end position="303"/>
    </location>
</feature>
<evidence type="ECO:0000256" key="2">
    <source>
        <dbReference type="ARBA" id="ARBA00008335"/>
    </source>
</evidence>
<evidence type="ECO:0000256" key="7">
    <source>
        <dbReference type="SAM" id="MobiDB-lite"/>
    </source>
</evidence>
<feature type="transmembrane region" description="Helical" evidence="8">
    <location>
        <begin position="345"/>
        <end position="363"/>
    </location>
</feature>
<comment type="subcellular location">
    <subcellularLocation>
        <location evidence="1">Endomembrane system</location>
        <topology evidence="1">Multi-pass membrane protein</topology>
    </subcellularLocation>
</comment>
<evidence type="ECO:0000313" key="10">
    <source>
        <dbReference type="EMBL" id="RDX42439.1"/>
    </source>
</evidence>
<gene>
    <name evidence="10" type="ORF">OH76DRAFT_1391852</name>
</gene>
<keyword evidence="3" id="KW-0813">Transport</keyword>
<feature type="transmembrane region" description="Helical" evidence="8">
    <location>
        <begin position="399"/>
        <end position="421"/>
    </location>
</feature>
<dbReference type="InterPro" id="IPR020846">
    <property type="entry name" value="MFS_dom"/>
</dbReference>
<feature type="transmembrane region" description="Helical" evidence="8">
    <location>
        <begin position="315"/>
        <end position="333"/>
    </location>
</feature>
<comment type="similarity">
    <text evidence="2">Belongs to the major facilitator superfamily.</text>
</comment>
<feature type="transmembrane region" description="Helical" evidence="8">
    <location>
        <begin position="65"/>
        <end position="81"/>
    </location>
</feature>
<feature type="domain" description="Major facilitator superfamily (MFS) profile" evidence="9">
    <location>
        <begin position="68"/>
        <end position="456"/>
    </location>
</feature>
<keyword evidence="4 8" id="KW-0812">Transmembrane</keyword>
<evidence type="ECO:0000313" key="11">
    <source>
        <dbReference type="Proteomes" id="UP000256964"/>
    </source>
</evidence>
<dbReference type="PANTHER" id="PTHR23514">
    <property type="entry name" value="BYPASS OF STOP CODON PROTEIN 6"/>
    <property type="match status" value="1"/>
</dbReference>
<feature type="transmembrane region" description="Helical" evidence="8">
    <location>
        <begin position="433"/>
        <end position="452"/>
    </location>
</feature>
<evidence type="ECO:0000256" key="3">
    <source>
        <dbReference type="ARBA" id="ARBA00022448"/>
    </source>
</evidence>
<evidence type="ECO:0000256" key="5">
    <source>
        <dbReference type="ARBA" id="ARBA00022989"/>
    </source>
</evidence>
<dbReference type="PANTHER" id="PTHR23514:SF3">
    <property type="entry name" value="BYPASS OF STOP CODON PROTEIN 6"/>
    <property type="match status" value="1"/>
</dbReference>
<keyword evidence="11" id="KW-1185">Reference proteome</keyword>
<evidence type="ECO:0000256" key="8">
    <source>
        <dbReference type="SAM" id="Phobius"/>
    </source>
</evidence>
<evidence type="ECO:0000256" key="4">
    <source>
        <dbReference type="ARBA" id="ARBA00022692"/>
    </source>
</evidence>
<feature type="transmembrane region" description="Helical" evidence="8">
    <location>
        <begin position="192"/>
        <end position="212"/>
    </location>
</feature>
<organism evidence="10 11">
    <name type="scientific">Lentinus brumalis</name>
    <dbReference type="NCBI Taxonomy" id="2498619"/>
    <lineage>
        <taxon>Eukaryota</taxon>
        <taxon>Fungi</taxon>
        <taxon>Dikarya</taxon>
        <taxon>Basidiomycota</taxon>
        <taxon>Agaricomycotina</taxon>
        <taxon>Agaricomycetes</taxon>
        <taxon>Polyporales</taxon>
        <taxon>Polyporaceae</taxon>
        <taxon>Lentinus</taxon>
    </lineage>
</organism>
<dbReference type="AlphaFoldDB" id="A0A371CQ71"/>
<dbReference type="InterPro" id="IPR011701">
    <property type="entry name" value="MFS"/>
</dbReference>
<keyword evidence="6 8" id="KW-0472">Membrane</keyword>
<dbReference type="Proteomes" id="UP000256964">
    <property type="component" value="Unassembled WGS sequence"/>
</dbReference>
<dbReference type="GO" id="GO:0022857">
    <property type="term" value="F:transmembrane transporter activity"/>
    <property type="evidence" value="ECO:0007669"/>
    <property type="project" value="InterPro"/>
</dbReference>
<dbReference type="GO" id="GO:0012505">
    <property type="term" value="C:endomembrane system"/>
    <property type="evidence" value="ECO:0007669"/>
    <property type="project" value="UniProtKB-SubCell"/>
</dbReference>
<dbReference type="InterPro" id="IPR036259">
    <property type="entry name" value="MFS_trans_sf"/>
</dbReference>
<feature type="transmembrane region" description="Helical" evidence="8">
    <location>
        <begin position="369"/>
        <end position="387"/>
    </location>
</feature>
<dbReference type="Pfam" id="PF07690">
    <property type="entry name" value="MFS_1"/>
    <property type="match status" value="1"/>
</dbReference>
<evidence type="ECO:0000259" key="9">
    <source>
        <dbReference type="PROSITE" id="PS50850"/>
    </source>
</evidence>
<sequence>MEVELPTIRTRPPHPGLPDEAASDNVRHLRKSLEVVETGPTESSQSVDPPATAVPASTPAFRRTAQLQFAVLCWTLFLAGWNDGTTGPLLPRMQSVYHVGFALVSMIFIANCIGFITGAVLNVWLTDRLGFGTVMVVGSVAQVAGYVLEIPAPPFPVFVLGYALNGFGVALQDAGANAFVASLKDNAATKMGVLHAVYGAGAFCAPLVATQFSQLSRWSFHYLASLGIAVLNTILLIAVFRFKNQDDCLAEAGQPPSHEESSTTDNSGSKYKQMFRLRSLHFLAFFALLYVGVEVTLGGWIVTYVKDLRGGGPDAGYISSGFFGGLMVGRVGLLWVNEKIGERRAVFLYALVAIALELVVWLVPSLLGGAVAVSFVGVLLGPIYPLVMNHAGRVLPPWLLTGAVGWIAGFGQAGSAVFPFMTGALASKAGIKSLQPLLVSMMGFMIFLWALVPNTPRRIE</sequence>
<proteinExistence type="inferred from homology"/>
<name>A0A371CQ71_9APHY</name>
<evidence type="ECO:0000256" key="1">
    <source>
        <dbReference type="ARBA" id="ARBA00004127"/>
    </source>
</evidence>
<dbReference type="InterPro" id="IPR051788">
    <property type="entry name" value="MFS_Transporter"/>
</dbReference>